<comment type="caution">
    <text evidence="2">The sequence shown here is derived from an EMBL/GenBank/DDBJ whole genome shotgun (WGS) entry which is preliminary data.</text>
</comment>
<organism evidence="2 3">
    <name type="scientific">Cuscuta europaea</name>
    <name type="common">European dodder</name>
    <dbReference type="NCBI Taxonomy" id="41803"/>
    <lineage>
        <taxon>Eukaryota</taxon>
        <taxon>Viridiplantae</taxon>
        <taxon>Streptophyta</taxon>
        <taxon>Embryophyta</taxon>
        <taxon>Tracheophyta</taxon>
        <taxon>Spermatophyta</taxon>
        <taxon>Magnoliopsida</taxon>
        <taxon>eudicotyledons</taxon>
        <taxon>Gunneridae</taxon>
        <taxon>Pentapetalae</taxon>
        <taxon>asterids</taxon>
        <taxon>lamiids</taxon>
        <taxon>Solanales</taxon>
        <taxon>Convolvulaceae</taxon>
        <taxon>Cuscuteae</taxon>
        <taxon>Cuscuta</taxon>
        <taxon>Cuscuta subgen. Cuscuta</taxon>
    </lineage>
</organism>
<name>A0A9P1EAV0_CUSEU</name>
<gene>
    <name evidence="2" type="ORF">CEURO_LOCUS12282</name>
</gene>
<dbReference type="EMBL" id="CAMAPE010000030">
    <property type="protein sequence ID" value="CAH9093265.1"/>
    <property type="molecule type" value="Genomic_DNA"/>
</dbReference>
<dbReference type="PANTHER" id="PTHR38389">
    <property type="entry name" value="DNA-DIRECTED RNA POLYMERASE SUBUNIT BETA"/>
    <property type="match status" value="1"/>
</dbReference>
<evidence type="ECO:0000259" key="1">
    <source>
        <dbReference type="Pfam" id="PF25397"/>
    </source>
</evidence>
<evidence type="ECO:0000313" key="2">
    <source>
        <dbReference type="EMBL" id="CAH9093265.1"/>
    </source>
</evidence>
<dbReference type="Pfam" id="PF25397">
    <property type="entry name" value="DUF7887"/>
    <property type="match status" value="1"/>
</dbReference>
<dbReference type="InterPro" id="IPR057209">
    <property type="entry name" value="DUF7887"/>
</dbReference>
<dbReference type="AlphaFoldDB" id="A0A9P1EAV0"/>
<dbReference type="PANTHER" id="PTHR38389:SF1">
    <property type="entry name" value="DNA-DIRECTED RNA POLYMERASE SUBUNIT BETA"/>
    <property type="match status" value="1"/>
</dbReference>
<protein>
    <recommendedName>
        <fullName evidence="1">DUF7887 domain-containing protein</fullName>
    </recommendedName>
</protein>
<feature type="domain" description="DUF7887" evidence="1">
    <location>
        <begin position="56"/>
        <end position="116"/>
    </location>
</feature>
<reference evidence="2" key="1">
    <citation type="submission" date="2022-07" db="EMBL/GenBank/DDBJ databases">
        <authorList>
            <person name="Macas J."/>
            <person name="Novak P."/>
            <person name="Neumann P."/>
        </authorList>
    </citation>
    <scope>NUCLEOTIDE SEQUENCE</scope>
</reference>
<keyword evidence="3" id="KW-1185">Reference proteome</keyword>
<dbReference type="Proteomes" id="UP001152484">
    <property type="component" value="Unassembled WGS sequence"/>
</dbReference>
<sequence>MLIANIHPISYRNTISSYPFVHEGKISSRKHGILALAGKRQSPPPQENPILPLKLSKTTLAQSALGVFALGFIDAGYSGDWSRIGVIPKESEDVLKTAAFFVVPLCLFIIFSFSKKSED</sequence>
<accession>A0A9P1EAV0</accession>
<dbReference type="OrthoDB" id="1937164at2759"/>
<evidence type="ECO:0000313" key="3">
    <source>
        <dbReference type="Proteomes" id="UP001152484"/>
    </source>
</evidence>
<proteinExistence type="predicted"/>